<name>A0A0G3GPQ1_9CORY</name>
<evidence type="ECO:0000313" key="3">
    <source>
        <dbReference type="Proteomes" id="UP000035368"/>
    </source>
</evidence>
<sequence>MRRRYSLRVQNASGAIAVTSCLLALTGCSAGDPPAPPSPTSVAVDAAESPGLPTVDLSTPASFDPKAPGFRIVDPCSEIPDEVLREVGLGERSRITHEPGAQFRFCGFSVESGERFPNRVRLAVNTGTQAKAESVGEAVNLPLRTSIPNVYQYRLAVGDKFTCASVAQTSGGQFDVDFEDRNKKMTEQEVCDRSLALLEKLYPIVEGIARNGSSRN</sequence>
<evidence type="ECO:0008006" key="4">
    <source>
        <dbReference type="Google" id="ProtNLM"/>
    </source>
</evidence>
<gene>
    <name evidence="2" type="ORF">CEPID_03450</name>
</gene>
<dbReference type="STRING" id="1050174.CEPID_03450"/>
<keyword evidence="3" id="KW-1185">Reference proteome</keyword>
<reference evidence="2 3" key="1">
    <citation type="submission" date="2015-05" db="EMBL/GenBank/DDBJ databases">
        <title>Complete genome sequence of Corynebacterium epidermidicanis DSM 45586, isolated from the skin of a dog suffering from pruritus.</title>
        <authorList>
            <person name="Ruckert C."/>
            <person name="Albersmeier A."/>
            <person name="Winkler A."/>
            <person name="Tauch A."/>
        </authorList>
    </citation>
    <scope>NUCLEOTIDE SEQUENCE [LARGE SCALE GENOMIC DNA]</scope>
    <source>
        <strain evidence="2 3">DSM 45586</strain>
    </source>
</reference>
<dbReference type="AlphaFoldDB" id="A0A0G3GPQ1"/>
<accession>A0A0G3GPQ1</accession>
<dbReference type="PROSITE" id="PS51257">
    <property type="entry name" value="PROKAR_LIPOPROTEIN"/>
    <property type="match status" value="1"/>
</dbReference>
<organism evidence="2 3">
    <name type="scientific">Corynebacterium epidermidicanis</name>
    <dbReference type="NCBI Taxonomy" id="1050174"/>
    <lineage>
        <taxon>Bacteria</taxon>
        <taxon>Bacillati</taxon>
        <taxon>Actinomycetota</taxon>
        <taxon>Actinomycetes</taxon>
        <taxon>Mycobacteriales</taxon>
        <taxon>Corynebacteriaceae</taxon>
        <taxon>Corynebacterium</taxon>
    </lineage>
</organism>
<feature type="signal peptide" evidence="1">
    <location>
        <begin position="1"/>
        <end position="30"/>
    </location>
</feature>
<proteinExistence type="predicted"/>
<feature type="chain" id="PRO_5038441691" description="DUF3558 family protein" evidence="1">
    <location>
        <begin position="31"/>
        <end position="216"/>
    </location>
</feature>
<dbReference type="InterPro" id="IPR024520">
    <property type="entry name" value="DUF3558"/>
</dbReference>
<dbReference type="Proteomes" id="UP000035368">
    <property type="component" value="Chromosome"/>
</dbReference>
<keyword evidence="1" id="KW-0732">Signal</keyword>
<dbReference type="OrthoDB" id="4428050at2"/>
<dbReference type="KEGG" id="cei:CEPID_03450"/>
<evidence type="ECO:0000256" key="1">
    <source>
        <dbReference type="SAM" id="SignalP"/>
    </source>
</evidence>
<evidence type="ECO:0000313" key="2">
    <source>
        <dbReference type="EMBL" id="AKK02570.1"/>
    </source>
</evidence>
<protein>
    <recommendedName>
        <fullName evidence="4">DUF3558 family protein</fullName>
    </recommendedName>
</protein>
<dbReference type="Pfam" id="PF12079">
    <property type="entry name" value="DUF3558"/>
    <property type="match status" value="1"/>
</dbReference>
<dbReference type="EMBL" id="CP011541">
    <property type="protein sequence ID" value="AKK02570.1"/>
    <property type="molecule type" value="Genomic_DNA"/>
</dbReference>
<dbReference type="PATRIC" id="fig|1050174.4.peg.701"/>